<proteinExistence type="predicted"/>
<evidence type="ECO:0000313" key="3">
    <source>
        <dbReference type="EMBL" id="MBW71616.1"/>
    </source>
</evidence>
<feature type="chain" id="PRO_5014811594" description="Secreted protein" evidence="2">
    <location>
        <begin position="19"/>
        <end position="239"/>
    </location>
</feature>
<dbReference type="AlphaFoldDB" id="A0A2M4D251"/>
<evidence type="ECO:0008006" key="4">
    <source>
        <dbReference type="Google" id="ProtNLM"/>
    </source>
</evidence>
<evidence type="ECO:0000256" key="2">
    <source>
        <dbReference type="SAM" id="SignalP"/>
    </source>
</evidence>
<accession>A0A2M4D251</accession>
<dbReference type="EMBL" id="GGFL01007438">
    <property type="protein sequence ID" value="MBW71616.1"/>
    <property type="molecule type" value="Transcribed_RNA"/>
</dbReference>
<name>A0A2M4D251_ANODA</name>
<feature type="transmembrane region" description="Helical" evidence="1">
    <location>
        <begin position="72"/>
        <end position="91"/>
    </location>
</feature>
<keyword evidence="1" id="KW-0812">Transmembrane</keyword>
<reference evidence="3" key="1">
    <citation type="submission" date="2018-01" db="EMBL/GenBank/DDBJ databases">
        <title>An insight into the sialome of Amazonian anophelines.</title>
        <authorList>
            <person name="Ribeiro J.M."/>
            <person name="Scarpassa V."/>
            <person name="Calvo E."/>
        </authorList>
    </citation>
    <scope>NUCLEOTIDE SEQUENCE</scope>
</reference>
<keyword evidence="1" id="KW-0472">Membrane</keyword>
<feature type="transmembrane region" description="Helical" evidence="1">
    <location>
        <begin position="98"/>
        <end position="116"/>
    </location>
</feature>
<protein>
    <recommendedName>
        <fullName evidence="4">Secreted protein</fullName>
    </recommendedName>
</protein>
<feature type="signal peptide" evidence="2">
    <location>
        <begin position="1"/>
        <end position="18"/>
    </location>
</feature>
<keyword evidence="2" id="KW-0732">Signal</keyword>
<organism evidence="3">
    <name type="scientific">Anopheles darlingi</name>
    <name type="common">Mosquito</name>
    <dbReference type="NCBI Taxonomy" id="43151"/>
    <lineage>
        <taxon>Eukaryota</taxon>
        <taxon>Metazoa</taxon>
        <taxon>Ecdysozoa</taxon>
        <taxon>Arthropoda</taxon>
        <taxon>Hexapoda</taxon>
        <taxon>Insecta</taxon>
        <taxon>Pterygota</taxon>
        <taxon>Neoptera</taxon>
        <taxon>Endopterygota</taxon>
        <taxon>Diptera</taxon>
        <taxon>Nematocera</taxon>
        <taxon>Culicoidea</taxon>
        <taxon>Culicidae</taxon>
        <taxon>Anophelinae</taxon>
        <taxon>Anopheles</taxon>
    </lineage>
</organism>
<keyword evidence="1" id="KW-1133">Transmembrane helix</keyword>
<evidence type="ECO:0000256" key="1">
    <source>
        <dbReference type="SAM" id="Phobius"/>
    </source>
</evidence>
<sequence>MRKIVSISIRLIIITGSANDIESVTVTGTVSEIVIVNGNATVIGTAIVTGIENVIEREIGIVTVTVTGTGTVTGIATGTGTVCVIVSIVIASGIRRSAAKAVIVMIGMALAMVLVVKDTRAVALPVGMRPPEVTDTSIHHRRTRARVRITECTDTHRRMQLVRRLSLEPPSGLLRQSRLRDNHHRHRRQKIIGMVQQNHPHRPLYLLRSPSSMIMICGMRMVWPPAHQCHQNRPLCYRE</sequence>